<dbReference type="GO" id="GO:0016846">
    <property type="term" value="F:carbon-sulfur lyase activity"/>
    <property type="evidence" value="ECO:0007669"/>
    <property type="project" value="InterPro"/>
</dbReference>
<dbReference type="PROSITE" id="PS51891">
    <property type="entry name" value="CENP_V_GFA"/>
    <property type="match status" value="1"/>
</dbReference>
<evidence type="ECO:0000313" key="5">
    <source>
        <dbReference type="Proteomes" id="UP001515500"/>
    </source>
</evidence>
<comment type="similarity">
    <text evidence="1">Belongs to the Gfa family.</text>
</comment>
<evidence type="ECO:0000256" key="1">
    <source>
        <dbReference type="ARBA" id="ARBA00005495"/>
    </source>
</evidence>
<organism evidence="5 6">
    <name type="scientific">Dioscorea cayennensis subsp. rotundata</name>
    <name type="common">White Guinea yam</name>
    <name type="synonym">Dioscorea rotundata</name>
    <dbReference type="NCBI Taxonomy" id="55577"/>
    <lineage>
        <taxon>Eukaryota</taxon>
        <taxon>Viridiplantae</taxon>
        <taxon>Streptophyta</taxon>
        <taxon>Embryophyta</taxon>
        <taxon>Tracheophyta</taxon>
        <taxon>Spermatophyta</taxon>
        <taxon>Magnoliopsida</taxon>
        <taxon>Liliopsida</taxon>
        <taxon>Dioscoreales</taxon>
        <taxon>Dioscoreaceae</taxon>
        <taxon>Dioscorea</taxon>
    </lineage>
</organism>
<protein>
    <submittedName>
        <fullName evidence="6">Centromere protein V-like isoform X1</fullName>
    </submittedName>
</protein>
<dbReference type="Proteomes" id="UP001515500">
    <property type="component" value="Chromosome 5"/>
</dbReference>
<keyword evidence="5" id="KW-1185">Reference proteome</keyword>
<dbReference type="SUPFAM" id="SSF51316">
    <property type="entry name" value="Mss4-like"/>
    <property type="match status" value="1"/>
</dbReference>
<accession>A0AB40BAE9</accession>
<dbReference type="AlphaFoldDB" id="A0AB40BAE9"/>
<evidence type="ECO:0000256" key="3">
    <source>
        <dbReference type="ARBA" id="ARBA00022833"/>
    </source>
</evidence>
<feature type="domain" description="CENP-V/GFA" evidence="4">
    <location>
        <begin position="66"/>
        <end position="182"/>
    </location>
</feature>
<dbReference type="GO" id="GO:0046872">
    <property type="term" value="F:metal ion binding"/>
    <property type="evidence" value="ECO:0007669"/>
    <property type="project" value="UniProtKB-KW"/>
</dbReference>
<dbReference type="InterPro" id="IPR011057">
    <property type="entry name" value="Mss4-like_sf"/>
</dbReference>
<proteinExistence type="inferred from homology"/>
<dbReference type="PANTHER" id="PTHR28620">
    <property type="entry name" value="CENTROMERE PROTEIN V"/>
    <property type="match status" value="1"/>
</dbReference>
<dbReference type="InterPro" id="IPR006913">
    <property type="entry name" value="CENP-V/GFA"/>
</dbReference>
<dbReference type="InterPro" id="IPR052355">
    <property type="entry name" value="CENP-V-like"/>
</dbReference>
<dbReference type="PANTHER" id="PTHR28620:SF1">
    <property type="entry name" value="CENP-V_GFA DOMAIN-CONTAINING PROTEIN"/>
    <property type="match status" value="1"/>
</dbReference>
<sequence length="182" mass="20370">MSICANICGHDKLDMFFKKGICALGFIGHFYFTLFHCSSGCEKYEFRGSVYVITSFTCENMETVIHNGGCHCRRVRWQAEAPSSVTAVTCNCSNCAMRGSTAFVVPKAKFKLLGESEQHLNTYTFGTHTAKHLFCNVCGITSFYIQREHPENPDCVAIVVSCVDSGTLKHVQIRHFDGKSWE</sequence>
<dbReference type="Pfam" id="PF04828">
    <property type="entry name" value="GFA"/>
    <property type="match status" value="1"/>
</dbReference>
<evidence type="ECO:0000256" key="2">
    <source>
        <dbReference type="ARBA" id="ARBA00022723"/>
    </source>
</evidence>
<name>A0AB40BAE9_DIOCR</name>
<evidence type="ECO:0000313" key="6">
    <source>
        <dbReference type="RefSeq" id="XP_039123719.1"/>
    </source>
</evidence>
<evidence type="ECO:0000259" key="4">
    <source>
        <dbReference type="PROSITE" id="PS51891"/>
    </source>
</evidence>
<keyword evidence="3" id="KW-0862">Zinc</keyword>
<dbReference type="Gene3D" id="2.170.150.70">
    <property type="match status" value="1"/>
</dbReference>
<reference evidence="6" key="1">
    <citation type="submission" date="2025-08" db="UniProtKB">
        <authorList>
            <consortium name="RefSeq"/>
        </authorList>
    </citation>
    <scope>IDENTIFICATION</scope>
</reference>
<gene>
    <name evidence="6" type="primary">LOC120260343</name>
</gene>
<dbReference type="RefSeq" id="XP_039123719.1">
    <property type="nucleotide sequence ID" value="XM_039267785.1"/>
</dbReference>
<dbReference type="GeneID" id="120260343"/>
<keyword evidence="2" id="KW-0479">Metal-binding</keyword>